<organism evidence="4">
    <name type="scientific">uncultured Rubrobacteraceae bacterium</name>
    <dbReference type="NCBI Taxonomy" id="349277"/>
    <lineage>
        <taxon>Bacteria</taxon>
        <taxon>Bacillati</taxon>
        <taxon>Actinomycetota</taxon>
        <taxon>Rubrobacteria</taxon>
        <taxon>Rubrobacterales</taxon>
        <taxon>Rubrobacteraceae</taxon>
        <taxon>environmental samples</taxon>
    </lineage>
</organism>
<evidence type="ECO:0008006" key="5">
    <source>
        <dbReference type="Google" id="ProtNLM"/>
    </source>
</evidence>
<name>A0A6J4QJ11_9ACTN</name>
<dbReference type="FunFam" id="3.40.50.720:FF:000047">
    <property type="entry name" value="NADP-dependent L-serine/L-allo-threonine dehydrogenase"/>
    <property type="match status" value="1"/>
</dbReference>
<dbReference type="GO" id="GO:0016616">
    <property type="term" value="F:oxidoreductase activity, acting on the CH-OH group of donors, NAD or NADP as acceptor"/>
    <property type="evidence" value="ECO:0007669"/>
    <property type="project" value="UniProtKB-ARBA"/>
</dbReference>
<proteinExistence type="inferred from homology"/>
<evidence type="ECO:0000256" key="2">
    <source>
        <dbReference type="ARBA" id="ARBA00023002"/>
    </source>
</evidence>
<dbReference type="InterPro" id="IPR036291">
    <property type="entry name" value="NAD(P)-bd_dom_sf"/>
</dbReference>
<dbReference type="PROSITE" id="PS00061">
    <property type="entry name" value="ADH_SHORT"/>
    <property type="match status" value="1"/>
</dbReference>
<dbReference type="PRINTS" id="PR00080">
    <property type="entry name" value="SDRFAMILY"/>
</dbReference>
<dbReference type="Gene3D" id="3.40.50.720">
    <property type="entry name" value="NAD(P)-binding Rossmann-like Domain"/>
    <property type="match status" value="1"/>
</dbReference>
<keyword evidence="2" id="KW-0560">Oxidoreductase</keyword>
<evidence type="ECO:0000256" key="3">
    <source>
        <dbReference type="RuleBase" id="RU000363"/>
    </source>
</evidence>
<reference evidence="4" key="1">
    <citation type="submission" date="2020-02" db="EMBL/GenBank/DDBJ databases">
        <authorList>
            <person name="Meier V. D."/>
        </authorList>
    </citation>
    <scope>NUCLEOTIDE SEQUENCE</scope>
    <source>
        <strain evidence="4">AVDCRST_MAG80</strain>
    </source>
</reference>
<sequence length="250" mass="26511">MSDSGSRLAVVTGASSGIGAATARALAGAGFIVALGARREDRIEELAEEIDGHARFLDVTDRDSVASFAEWTETLGGAPVLVNNAGGAKGLEPVAEMDEEHWRWMFETNVLGVGMMTKALLPQLRDSGDGHVVVVGSAAGVEAYEGGSGYNAAKFGTHAVTRSLRLELLGEDVRVTEVLPGAVRTEFGLVRFEGDEEKAEAPYKGITPLTAEDVAECVRWTVTLPSHVNVDRMDVRPVRQGGAAMFARDL</sequence>
<dbReference type="SUPFAM" id="SSF51735">
    <property type="entry name" value="NAD(P)-binding Rossmann-fold domains"/>
    <property type="match status" value="1"/>
</dbReference>
<dbReference type="PRINTS" id="PR00081">
    <property type="entry name" value="GDHRDH"/>
</dbReference>
<dbReference type="EMBL" id="CADCVC010000135">
    <property type="protein sequence ID" value="CAA9443396.1"/>
    <property type="molecule type" value="Genomic_DNA"/>
</dbReference>
<accession>A0A6J4QJ11</accession>
<dbReference type="InterPro" id="IPR002347">
    <property type="entry name" value="SDR_fam"/>
</dbReference>
<evidence type="ECO:0000313" key="4">
    <source>
        <dbReference type="EMBL" id="CAA9443396.1"/>
    </source>
</evidence>
<dbReference type="PANTHER" id="PTHR42901">
    <property type="entry name" value="ALCOHOL DEHYDROGENASE"/>
    <property type="match status" value="1"/>
</dbReference>
<dbReference type="PANTHER" id="PTHR42901:SF1">
    <property type="entry name" value="ALCOHOL DEHYDROGENASE"/>
    <property type="match status" value="1"/>
</dbReference>
<evidence type="ECO:0000256" key="1">
    <source>
        <dbReference type="ARBA" id="ARBA00006484"/>
    </source>
</evidence>
<dbReference type="Pfam" id="PF00106">
    <property type="entry name" value="adh_short"/>
    <property type="match status" value="1"/>
</dbReference>
<comment type="similarity">
    <text evidence="1 3">Belongs to the short-chain dehydrogenases/reductases (SDR) family.</text>
</comment>
<dbReference type="InterPro" id="IPR020904">
    <property type="entry name" value="Sc_DH/Rdtase_CS"/>
</dbReference>
<dbReference type="AlphaFoldDB" id="A0A6J4QJ11"/>
<protein>
    <recommendedName>
        <fullName evidence="5">Short-chain dehydrogenase/reductase SDR</fullName>
    </recommendedName>
</protein>
<gene>
    <name evidence="4" type="ORF">AVDCRST_MAG80-1537</name>
</gene>